<evidence type="ECO:0000256" key="6">
    <source>
        <dbReference type="SAM" id="Phobius"/>
    </source>
</evidence>
<dbReference type="GO" id="GO:0008381">
    <property type="term" value="F:mechanosensitive monoatomic ion channel activity"/>
    <property type="evidence" value="ECO:0007669"/>
    <property type="project" value="InterPro"/>
</dbReference>
<dbReference type="PANTHER" id="PTHR30460:SF0">
    <property type="entry name" value="MODERATE CONDUCTANCE MECHANOSENSITIVE CHANNEL YBIO"/>
    <property type="match status" value="1"/>
</dbReference>
<dbReference type="GO" id="GO:0005886">
    <property type="term" value="C:plasma membrane"/>
    <property type="evidence" value="ECO:0007669"/>
    <property type="project" value="UniProtKB-SubCell"/>
</dbReference>
<keyword evidence="2" id="KW-1003">Cell membrane</keyword>
<proteinExistence type="predicted"/>
<evidence type="ECO:0000256" key="2">
    <source>
        <dbReference type="ARBA" id="ARBA00022475"/>
    </source>
</evidence>
<feature type="transmembrane region" description="Helical" evidence="6">
    <location>
        <begin position="311"/>
        <end position="329"/>
    </location>
</feature>
<name>A0A2P7MVC8_9CYAN</name>
<dbReference type="InterPro" id="IPR006685">
    <property type="entry name" value="MscS_channel_2nd"/>
</dbReference>
<accession>A0A2P7MVC8</accession>
<dbReference type="Gene3D" id="3.30.70.100">
    <property type="match status" value="1"/>
</dbReference>
<feature type="transmembrane region" description="Helical" evidence="6">
    <location>
        <begin position="217"/>
        <end position="240"/>
    </location>
</feature>
<feature type="domain" description="Mechanosensitive ion channel MscS" evidence="7">
    <location>
        <begin position="409"/>
        <end position="473"/>
    </location>
</feature>
<dbReference type="InterPro" id="IPR010920">
    <property type="entry name" value="LSM_dom_sf"/>
</dbReference>
<keyword evidence="4 6" id="KW-1133">Transmembrane helix</keyword>
<evidence type="ECO:0000259" key="7">
    <source>
        <dbReference type="Pfam" id="PF00924"/>
    </source>
</evidence>
<evidence type="ECO:0000313" key="9">
    <source>
        <dbReference type="Proteomes" id="UP000243002"/>
    </source>
</evidence>
<feature type="transmembrane region" description="Helical" evidence="6">
    <location>
        <begin position="267"/>
        <end position="291"/>
    </location>
</feature>
<keyword evidence="9" id="KW-1185">Reference proteome</keyword>
<dbReference type="Gene3D" id="1.10.287.1260">
    <property type="match status" value="1"/>
</dbReference>
<comment type="caution">
    <text evidence="8">The sequence shown here is derived from an EMBL/GenBank/DDBJ whole genome shotgun (WGS) entry which is preliminary data.</text>
</comment>
<gene>
    <name evidence="8" type="ORF">C7K55_07555</name>
</gene>
<reference evidence="8 9" key="1">
    <citation type="journal article" date="2018" name="Environ. Microbiol.">
        <title>Ecological and genomic features of two widespread freshwater picocyanobacteria.</title>
        <authorList>
            <person name="Cabello-Yeves P.J."/>
            <person name="Picazo A."/>
            <person name="Camacho A."/>
            <person name="Callieri C."/>
            <person name="Rosselli R."/>
            <person name="Roda-Garcia J.J."/>
            <person name="Coutinho F.H."/>
            <person name="Rodriguez-Valera F."/>
        </authorList>
    </citation>
    <scope>NUCLEOTIDE SEQUENCE [LARGE SCALE GENOMIC DNA]</scope>
    <source>
        <strain evidence="8 9">Tous</strain>
    </source>
</reference>
<evidence type="ECO:0000256" key="1">
    <source>
        <dbReference type="ARBA" id="ARBA00004236"/>
    </source>
</evidence>
<evidence type="ECO:0000256" key="4">
    <source>
        <dbReference type="ARBA" id="ARBA00022989"/>
    </source>
</evidence>
<evidence type="ECO:0000256" key="3">
    <source>
        <dbReference type="ARBA" id="ARBA00022692"/>
    </source>
</evidence>
<dbReference type="OrthoDB" id="9809206at2"/>
<protein>
    <submittedName>
        <fullName evidence="8">Mechanosensitive ion channel protein</fullName>
    </submittedName>
</protein>
<dbReference type="AlphaFoldDB" id="A0A2P7MVC8"/>
<sequence length="575" mass="62412">MQTPLVVIKRLRSLQRWLCALATCLAVLVLIQPLRAEPVTPAQARPTDVSSQHTGSFEVAPVRILGVPALVVASPELPGSGSVVSAQRRAEVIEGNLSLLYANQSLCTQAEQLSETILERLVLGGPREQQLCSGDPWAVHGSADQLVVERVAGPAGSVLLQARLPGRAVPLPLLTVTAADGQLHGFTPQQLANQWQSVLQRRLRHARRTMQPDQLGLRIRVTVAVELFLLLTTALTLQLWNRLRRQLSERWTPQPQRAPRAQQSTPWLLLASRISFVLVLLQGLAMVGFAVAAIPGRIPLALGLLLQPLDILTKAAAVGAVVLALRLLLRLLLRQWRSSPNVPAELQARREQRSLNLLQAGQRLLSLSGVVVLLALVISGIPGLAATPVASWLAGGAVLGALALVFQGLLRDFAAGVVVLIEDHYAVGDWVQVDALEGTVEDVGILTTELRALDQRVVVIPNSRCEQVVNHTRIRSGVELVVPLPPRSPQLERVLSVLAEECVLFAAKPEWKDLLLEPPLIRGVKRITPLAVELSVLLITRTGAQWAAERALLTQIVARMEREALPLAQDETMTS</sequence>
<dbReference type="EMBL" id="PXXO01000007">
    <property type="protein sequence ID" value="PSJ05184.1"/>
    <property type="molecule type" value="Genomic_DNA"/>
</dbReference>
<dbReference type="InterPro" id="IPR023408">
    <property type="entry name" value="MscS_beta-dom_sf"/>
</dbReference>
<evidence type="ECO:0000313" key="8">
    <source>
        <dbReference type="EMBL" id="PSJ05184.1"/>
    </source>
</evidence>
<feature type="transmembrane region" description="Helical" evidence="6">
    <location>
        <begin position="391"/>
        <end position="410"/>
    </location>
</feature>
<dbReference type="PANTHER" id="PTHR30460">
    <property type="entry name" value="MODERATE CONDUCTANCE MECHANOSENSITIVE CHANNEL YBIO"/>
    <property type="match status" value="1"/>
</dbReference>
<dbReference type="Gene3D" id="2.30.30.60">
    <property type="match status" value="1"/>
</dbReference>
<feature type="transmembrane region" description="Helical" evidence="6">
    <location>
        <begin position="364"/>
        <end position="385"/>
    </location>
</feature>
<dbReference type="RefSeq" id="WP_106502809.1">
    <property type="nucleotide sequence ID" value="NZ_PXXO01000007.1"/>
</dbReference>
<keyword evidence="3 6" id="KW-0812">Transmembrane</keyword>
<keyword evidence="5 6" id="KW-0472">Membrane</keyword>
<evidence type="ECO:0000256" key="5">
    <source>
        <dbReference type="ARBA" id="ARBA00023136"/>
    </source>
</evidence>
<organism evidence="8 9">
    <name type="scientific">Cyanobium usitatum str. Tous</name>
    <dbReference type="NCBI Taxonomy" id="2116684"/>
    <lineage>
        <taxon>Bacteria</taxon>
        <taxon>Bacillati</taxon>
        <taxon>Cyanobacteriota</taxon>
        <taxon>Cyanophyceae</taxon>
        <taxon>Synechococcales</taxon>
        <taxon>Prochlorococcaceae</taxon>
        <taxon>Cyanobium</taxon>
    </lineage>
</organism>
<dbReference type="InterPro" id="IPR045276">
    <property type="entry name" value="YbiO_bact"/>
</dbReference>
<dbReference type="SUPFAM" id="SSF50182">
    <property type="entry name" value="Sm-like ribonucleoproteins"/>
    <property type="match status" value="1"/>
</dbReference>
<dbReference type="Proteomes" id="UP000243002">
    <property type="component" value="Unassembled WGS sequence"/>
</dbReference>
<dbReference type="Pfam" id="PF00924">
    <property type="entry name" value="MS_channel_2nd"/>
    <property type="match status" value="1"/>
</dbReference>
<comment type="subcellular location">
    <subcellularLocation>
        <location evidence="1">Cell membrane</location>
    </subcellularLocation>
</comment>